<evidence type="ECO:0000313" key="2">
    <source>
        <dbReference type="EMBL" id="EIW51442.1"/>
    </source>
</evidence>
<dbReference type="RefSeq" id="XP_008045668.1">
    <property type="nucleotide sequence ID" value="XM_008047477.1"/>
</dbReference>
<dbReference type="AlphaFoldDB" id="R7S774"/>
<accession>R7S774</accession>
<keyword evidence="3" id="KW-1185">Reference proteome</keyword>
<organism evidence="2 3">
    <name type="scientific">Trametes versicolor (strain FP-101664)</name>
    <name type="common">White-rot fungus</name>
    <name type="synonym">Coriolus versicolor</name>
    <dbReference type="NCBI Taxonomy" id="717944"/>
    <lineage>
        <taxon>Eukaryota</taxon>
        <taxon>Fungi</taxon>
        <taxon>Dikarya</taxon>
        <taxon>Basidiomycota</taxon>
        <taxon>Agaricomycotina</taxon>
        <taxon>Agaricomycetes</taxon>
        <taxon>Polyporales</taxon>
        <taxon>Polyporaceae</taxon>
        <taxon>Trametes</taxon>
    </lineage>
</organism>
<gene>
    <name evidence="2" type="ORF">TRAVEDRAFT_54559</name>
</gene>
<name>R7S774_TRAVS</name>
<protein>
    <submittedName>
        <fullName evidence="2">Uncharacterized protein</fullName>
    </submittedName>
</protein>
<sequence>MSATTTPATSEHSEGHAERALALLDDTLEPLWMAEPGGVADDADYRHWARQVAVALDTAGVSGVKATCVAEYADRLHQVVVSRLPDNRKDWEDWACGVLLQADMRARAAEYAGHATVEEAHCSPMPPPTAPVAPPPEPGHAPVVPRPKVSSTARQVLAHVEIPPRALSATSTAIITASSRKRGRTLSAAATGQDPLVLNDELDKLEEVSALAHTTRFAVHSRSSSAVRPAKKVKKVSNLPTAPEPQLLTNWVQYPRCARCNSKERICVLPGSPAQSCHRCSNSHKACLVQDTNASYAKWYDSQGYPRAVTITNKAGQVVSANFLEPSSQANSNPAGFTGKGKGRALKVHAVGSSAGTPTGAPTGGSAYLRGAALDSARVELSMLRLRRTALDAQISKVEQYVHDLHNEQGRLSLPFLEDDE</sequence>
<evidence type="ECO:0000313" key="3">
    <source>
        <dbReference type="Proteomes" id="UP000054317"/>
    </source>
</evidence>
<evidence type="ECO:0000256" key="1">
    <source>
        <dbReference type="SAM" id="MobiDB-lite"/>
    </source>
</evidence>
<feature type="region of interest" description="Disordered" evidence="1">
    <location>
        <begin position="121"/>
        <end position="148"/>
    </location>
</feature>
<dbReference type="EMBL" id="JH711803">
    <property type="protein sequence ID" value="EIW51442.1"/>
    <property type="molecule type" value="Genomic_DNA"/>
</dbReference>
<reference evidence="3" key="1">
    <citation type="journal article" date="2012" name="Science">
        <title>The Paleozoic origin of enzymatic lignin decomposition reconstructed from 31 fungal genomes.</title>
        <authorList>
            <person name="Floudas D."/>
            <person name="Binder M."/>
            <person name="Riley R."/>
            <person name="Barry K."/>
            <person name="Blanchette R.A."/>
            <person name="Henrissat B."/>
            <person name="Martinez A.T."/>
            <person name="Otillar R."/>
            <person name="Spatafora J.W."/>
            <person name="Yadav J.S."/>
            <person name="Aerts A."/>
            <person name="Benoit I."/>
            <person name="Boyd A."/>
            <person name="Carlson A."/>
            <person name="Copeland A."/>
            <person name="Coutinho P.M."/>
            <person name="de Vries R.P."/>
            <person name="Ferreira P."/>
            <person name="Findley K."/>
            <person name="Foster B."/>
            <person name="Gaskell J."/>
            <person name="Glotzer D."/>
            <person name="Gorecki P."/>
            <person name="Heitman J."/>
            <person name="Hesse C."/>
            <person name="Hori C."/>
            <person name="Igarashi K."/>
            <person name="Jurgens J.A."/>
            <person name="Kallen N."/>
            <person name="Kersten P."/>
            <person name="Kohler A."/>
            <person name="Kuees U."/>
            <person name="Kumar T.K.A."/>
            <person name="Kuo A."/>
            <person name="LaButti K."/>
            <person name="Larrondo L.F."/>
            <person name="Lindquist E."/>
            <person name="Ling A."/>
            <person name="Lombard V."/>
            <person name="Lucas S."/>
            <person name="Lundell T."/>
            <person name="Martin R."/>
            <person name="McLaughlin D.J."/>
            <person name="Morgenstern I."/>
            <person name="Morin E."/>
            <person name="Murat C."/>
            <person name="Nagy L.G."/>
            <person name="Nolan M."/>
            <person name="Ohm R.A."/>
            <person name="Patyshakuliyeva A."/>
            <person name="Rokas A."/>
            <person name="Ruiz-Duenas F.J."/>
            <person name="Sabat G."/>
            <person name="Salamov A."/>
            <person name="Samejima M."/>
            <person name="Schmutz J."/>
            <person name="Slot J.C."/>
            <person name="St John F."/>
            <person name="Stenlid J."/>
            <person name="Sun H."/>
            <person name="Sun S."/>
            <person name="Syed K."/>
            <person name="Tsang A."/>
            <person name="Wiebenga A."/>
            <person name="Young D."/>
            <person name="Pisabarro A."/>
            <person name="Eastwood D.C."/>
            <person name="Martin F."/>
            <person name="Cullen D."/>
            <person name="Grigoriev I.V."/>
            <person name="Hibbett D.S."/>
        </authorList>
    </citation>
    <scope>NUCLEOTIDE SEQUENCE [LARGE SCALE GENOMIC DNA]</scope>
    <source>
        <strain evidence="3">FP-101664</strain>
    </source>
</reference>
<dbReference type="Proteomes" id="UP000054317">
    <property type="component" value="Unassembled WGS sequence"/>
</dbReference>
<dbReference type="KEGG" id="tvs:TRAVEDRAFT_54559"/>
<dbReference type="GeneID" id="19417437"/>
<feature type="compositionally biased region" description="Pro residues" evidence="1">
    <location>
        <begin position="124"/>
        <end position="139"/>
    </location>
</feature>
<proteinExistence type="predicted"/>